<keyword evidence="1" id="KW-1133">Transmembrane helix</keyword>
<evidence type="ECO:0000313" key="3">
    <source>
        <dbReference type="EMBL" id="BES81626.1"/>
    </source>
</evidence>
<evidence type="ECO:0000256" key="1">
    <source>
        <dbReference type="SAM" id="Phobius"/>
    </source>
</evidence>
<organism evidence="3 4">
    <name type="scientific">Pyrodictium abyssi</name>
    <dbReference type="NCBI Taxonomy" id="54256"/>
    <lineage>
        <taxon>Archaea</taxon>
        <taxon>Thermoproteota</taxon>
        <taxon>Thermoprotei</taxon>
        <taxon>Desulfurococcales</taxon>
        <taxon>Pyrodictiaceae</taxon>
        <taxon>Pyrodictium</taxon>
    </lineage>
</organism>
<evidence type="ECO:0000259" key="2">
    <source>
        <dbReference type="Pfam" id="PF02517"/>
    </source>
</evidence>
<dbReference type="InterPro" id="IPR003675">
    <property type="entry name" value="Rce1/LyrA-like_dom"/>
</dbReference>
<keyword evidence="1" id="KW-0812">Transmembrane</keyword>
<dbReference type="Pfam" id="PF02517">
    <property type="entry name" value="Rce1-like"/>
    <property type="match status" value="1"/>
</dbReference>
<dbReference type="EMBL" id="AP028907">
    <property type="protein sequence ID" value="BES81626.1"/>
    <property type="molecule type" value="Genomic_DNA"/>
</dbReference>
<reference evidence="3 4" key="1">
    <citation type="submission" date="2023-09" db="EMBL/GenBank/DDBJ databases">
        <title>Pyrofollis japonicus gen. nov. sp. nov., a novel member of the family Pyrodictiaceae isolated from the Iheya North hydrothermal field.</title>
        <authorList>
            <person name="Miyazaki U."/>
            <person name="Sanari M."/>
            <person name="Tame A."/>
            <person name="Kitajima M."/>
            <person name="Okamoto A."/>
            <person name="Sawayama S."/>
            <person name="Miyazaki J."/>
            <person name="Takai K."/>
            <person name="Nakagawa S."/>
        </authorList>
    </citation>
    <scope>NUCLEOTIDE SEQUENCE [LARGE SCALE GENOMIC DNA]</scope>
    <source>
        <strain evidence="3 4">AV2</strain>
    </source>
</reference>
<feature type="transmembrane region" description="Helical" evidence="1">
    <location>
        <begin position="25"/>
        <end position="43"/>
    </location>
</feature>
<feature type="domain" description="CAAX prenyl protease 2/Lysostaphin resistance protein A-like" evidence="2">
    <location>
        <begin position="2"/>
        <end position="62"/>
    </location>
</feature>
<accession>A0ABN6ZMX0</accession>
<evidence type="ECO:0000313" key="4">
    <source>
        <dbReference type="Proteomes" id="UP001341135"/>
    </source>
</evidence>
<sequence>MAVALPALLFSLVHMAPYRSAPPWYTAAVLAVALAVGVAAGYYRAATGSILLPILIHSIVNLGGIAAVRRMIAAGLGNHKVAA</sequence>
<name>A0ABN6ZMX0_9CREN</name>
<feature type="transmembrane region" description="Helical" evidence="1">
    <location>
        <begin position="50"/>
        <end position="68"/>
    </location>
</feature>
<proteinExistence type="predicted"/>
<keyword evidence="1" id="KW-0472">Membrane</keyword>
<keyword evidence="4" id="KW-1185">Reference proteome</keyword>
<protein>
    <recommendedName>
        <fullName evidence="2">CAAX prenyl protease 2/Lysostaphin resistance protein A-like domain-containing protein</fullName>
    </recommendedName>
</protein>
<gene>
    <name evidence="3" type="ORF">PABY_11930</name>
</gene>
<dbReference type="Proteomes" id="UP001341135">
    <property type="component" value="Chromosome"/>
</dbReference>